<evidence type="ECO:0000313" key="3">
    <source>
        <dbReference type="EnsemblMetazoa" id="MESCA000890-PA"/>
    </source>
</evidence>
<keyword evidence="4" id="KW-1185">Reference proteome</keyword>
<keyword evidence="1" id="KW-0472">Membrane</keyword>
<evidence type="ECO:0000313" key="4">
    <source>
        <dbReference type="Proteomes" id="UP000015102"/>
    </source>
</evidence>
<dbReference type="EMBL" id="CAQQ02047303">
    <property type="status" value="NOT_ANNOTATED_CDS"/>
    <property type="molecule type" value="Genomic_DNA"/>
</dbReference>
<reference evidence="4" key="1">
    <citation type="submission" date="2013-02" db="EMBL/GenBank/DDBJ databases">
        <authorList>
            <person name="Hughes D."/>
        </authorList>
    </citation>
    <scope>NUCLEOTIDE SEQUENCE</scope>
    <source>
        <strain>Durham</strain>
        <strain evidence="4">NC isolate 2 -- Noor lab</strain>
    </source>
</reference>
<keyword evidence="1" id="KW-1133">Transmembrane helix</keyword>
<evidence type="ECO:0000256" key="1">
    <source>
        <dbReference type="SAM" id="Phobius"/>
    </source>
</evidence>
<accession>T1GC86</accession>
<reference evidence="3" key="2">
    <citation type="submission" date="2015-06" db="UniProtKB">
        <authorList>
            <consortium name="EnsemblMetazoa"/>
        </authorList>
    </citation>
    <scope>IDENTIFICATION</scope>
</reference>
<dbReference type="InterPro" id="IPR026082">
    <property type="entry name" value="ABCA"/>
</dbReference>
<dbReference type="GO" id="GO:0016887">
    <property type="term" value="F:ATP hydrolysis activity"/>
    <property type="evidence" value="ECO:0007669"/>
    <property type="project" value="InterPro"/>
</dbReference>
<dbReference type="InterPro" id="IPR003439">
    <property type="entry name" value="ABC_transporter-like_ATP-bd"/>
</dbReference>
<organism evidence="3 4">
    <name type="scientific">Megaselia scalaris</name>
    <name type="common">Humpbacked fly</name>
    <name type="synonym">Phora scalaris</name>
    <dbReference type="NCBI Taxonomy" id="36166"/>
    <lineage>
        <taxon>Eukaryota</taxon>
        <taxon>Metazoa</taxon>
        <taxon>Ecdysozoa</taxon>
        <taxon>Arthropoda</taxon>
        <taxon>Hexapoda</taxon>
        <taxon>Insecta</taxon>
        <taxon>Pterygota</taxon>
        <taxon>Neoptera</taxon>
        <taxon>Endopterygota</taxon>
        <taxon>Diptera</taxon>
        <taxon>Brachycera</taxon>
        <taxon>Muscomorpha</taxon>
        <taxon>Platypezoidea</taxon>
        <taxon>Phoridae</taxon>
        <taxon>Megaseliini</taxon>
        <taxon>Megaselia</taxon>
    </lineage>
</organism>
<feature type="domain" description="ABC transporter" evidence="2">
    <location>
        <begin position="372"/>
        <end position="578"/>
    </location>
</feature>
<protein>
    <recommendedName>
        <fullName evidence="2">ABC transporter domain-containing protein</fullName>
    </recommendedName>
</protein>
<feature type="transmembrane region" description="Helical" evidence="1">
    <location>
        <begin position="316"/>
        <end position="337"/>
    </location>
</feature>
<dbReference type="GO" id="GO:0140359">
    <property type="term" value="F:ABC-type transporter activity"/>
    <property type="evidence" value="ECO:0007669"/>
    <property type="project" value="InterPro"/>
</dbReference>
<sequence length="584" mass="67094">MGHPAVLNNRVKVLTSLHRKLIEHVSPIWTIPYYPKGPLTDKMITKMTKELSIHSDMKIKNKPFEDLKEFEDYVDQVNVFAGVEFDTEYKTLKSFPKVFRFYLKFPSEMRTEEYDPKDINWKTGELFPTIVRTTPRGYNSSFGGPEASYISEGFATLQYFLSTAFIKEAIKERKIHSHTNYQEMALSLTRFPEPPFNIDNFIDKTSMQMLPLIPLAYISIFVRSAFLMMLCDRTITAVYSGMAYYLASNMALVVLNLYYVQIPFGYLLALSMIGNIGVGFAFRIALYQDVKKEVINWTNVLNPPYQDQQYSIGFSMIMMFAGTLILAFVFFCIEYIWKGNLCERIPIAREYFRRSSRVTALDNDGMKRKVYLAIKGVKKVHKKEVLLDNVSFNVYVNEVTALLGNHESGKKTLLDIIIGFTYSTEGGVLFNYKDPLSDPFARRVLGYCPQKNIIFGNLSVAQHIIFFGTMRGLSKKNVKIEVKRYTRILKIDGETKAKNLSISQRRKLSIVNAFCGRTSVVVIDEPSINTDPMTKREIWDIIHKEKEGRAVLISTNYMDEADMPETALLLCLKVNLFATEPHFS</sequence>
<dbReference type="EnsemblMetazoa" id="MESCA000890-RA">
    <property type="protein sequence ID" value="MESCA000890-PA"/>
    <property type="gene ID" value="MESCA000890"/>
</dbReference>
<name>T1GC86_MEGSC</name>
<dbReference type="PANTHER" id="PTHR19229:SF250">
    <property type="entry name" value="ABC TRANSPORTER DOMAIN-CONTAINING PROTEIN-RELATED"/>
    <property type="match status" value="1"/>
</dbReference>
<dbReference type="GO" id="GO:0016020">
    <property type="term" value="C:membrane"/>
    <property type="evidence" value="ECO:0007669"/>
    <property type="project" value="InterPro"/>
</dbReference>
<proteinExistence type="predicted"/>
<keyword evidence="1" id="KW-0812">Transmembrane</keyword>
<feature type="transmembrane region" description="Helical" evidence="1">
    <location>
        <begin position="242"/>
        <end position="260"/>
    </location>
</feature>
<dbReference type="Pfam" id="PF00005">
    <property type="entry name" value="ABC_tran"/>
    <property type="match status" value="1"/>
</dbReference>
<dbReference type="PANTHER" id="PTHR19229">
    <property type="entry name" value="ATP-BINDING CASSETTE TRANSPORTER SUBFAMILY A ABCA"/>
    <property type="match status" value="1"/>
</dbReference>
<dbReference type="OMA" id="NDDPHTF"/>
<evidence type="ECO:0000259" key="2">
    <source>
        <dbReference type="PROSITE" id="PS50893"/>
    </source>
</evidence>
<dbReference type="GO" id="GO:0005524">
    <property type="term" value="F:ATP binding"/>
    <property type="evidence" value="ECO:0007669"/>
    <property type="project" value="InterPro"/>
</dbReference>
<dbReference type="SUPFAM" id="SSF52540">
    <property type="entry name" value="P-loop containing nucleoside triphosphate hydrolases"/>
    <property type="match status" value="1"/>
</dbReference>
<dbReference type="InterPro" id="IPR027417">
    <property type="entry name" value="P-loop_NTPase"/>
</dbReference>
<feature type="transmembrane region" description="Helical" evidence="1">
    <location>
        <begin position="209"/>
        <end position="230"/>
    </location>
</feature>
<dbReference type="AlphaFoldDB" id="T1GC86"/>
<dbReference type="STRING" id="36166.T1GC86"/>
<dbReference type="PROSITE" id="PS50893">
    <property type="entry name" value="ABC_TRANSPORTER_2"/>
    <property type="match status" value="1"/>
</dbReference>
<feature type="transmembrane region" description="Helical" evidence="1">
    <location>
        <begin position="266"/>
        <end position="286"/>
    </location>
</feature>
<dbReference type="HOGENOM" id="CLU_467172_0_0_1"/>
<dbReference type="Gene3D" id="3.40.50.300">
    <property type="entry name" value="P-loop containing nucleotide triphosphate hydrolases"/>
    <property type="match status" value="1"/>
</dbReference>
<dbReference type="Proteomes" id="UP000015102">
    <property type="component" value="Unassembled WGS sequence"/>
</dbReference>
<dbReference type="GO" id="GO:0005319">
    <property type="term" value="F:lipid transporter activity"/>
    <property type="evidence" value="ECO:0007669"/>
    <property type="project" value="TreeGrafter"/>
</dbReference>